<keyword evidence="3" id="KW-0804">Transcription</keyword>
<dbReference type="Pfam" id="PF00440">
    <property type="entry name" value="TetR_N"/>
    <property type="match status" value="1"/>
</dbReference>
<dbReference type="Proteomes" id="UP000325811">
    <property type="component" value="Chromosome II"/>
</dbReference>
<keyword evidence="8" id="KW-1185">Reference proteome</keyword>
<evidence type="ECO:0000313" key="7">
    <source>
        <dbReference type="EMBL" id="VVD33747.1"/>
    </source>
</evidence>
<name>A0A5Q4YWK7_9BURK</name>
<reference evidence="7 8" key="1">
    <citation type="submission" date="2019-08" db="EMBL/GenBank/DDBJ databases">
        <authorList>
            <person name="Herpell B J."/>
        </authorList>
    </citation>
    <scope>NUCLEOTIDE SEQUENCE [LARGE SCALE GENOMIC DNA]</scope>
    <source>
        <strain evidence="8">Msb3</strain>
    </source>
</reference>
<evidence type="ECO:0000259" key="6">
    <source>
        <dbReference type="PROSITE" id="PS50977"/>
    </source>
</evidence>
<dbReference type="EMBL" id="LR699554">
    <property type="protein sequence ID" value="VVD33747.1"/>
    <property type="molecule type" value="Genomic_DNA"/>
</dbReference>
<dbReference type="GO" id="GO:0000976">
    <property type="term" value="F:transcription cis-regulatory region binding"/>
    <property type="evidence" value="ECO:0007669"/>
    <property type="project" value="TreeGrafter"/>
</dbReference>
<evidence type="ECO:0000256" key="3">
    <source>
        <dbReference type="ARBA" id="ARBA00023163"/>
    </source>
</evidence>
<organism evidence="7 8">
    <name type="scientific">Paraburkholderia dioscoreae</name>
    <dbReference type="NCBI Taxonomy" id="2604047"/>
    <lineage>
        <taxon>Bacteria</taxon>
        <taxon>Pseudomonadati</taxon>
        <taxon>Pseudomonadota</taxon>
        <taxon>Betaproteobacteria</taxon>
        <taxon>Burkholderiales</taxon>
        <taxon>Burkholderiaceae</taxon>
        <taxon>Paraburkholderia</taxon>
    </lineage>
</organism>
<evidence type="ECO:0000256" key="5">
    <source>
        <dbReference type="SAM" id="MobiDB-lite"/>
    </source>
</evidence>
<accession>A0A5Q4YWK7</accession>
<sequence>MKDISLSSADLGGQDGRSPLRQRGNRTTRIPEIIEASIRVFASEGNIGFTQRRVAAEAQIRLGTLQHYFGSRDTLLLATIEEVARRYLEQYRSLSANTALSPWARLEAILDDVFDALTASDNVVSPFAFECWCLAEHQPAVRELMVKVSKEFQALFSGLVSQINIALPAEECRLRGALLYSHWEGLIVFLRRSGSTGFDAAAFRTATKVVWKAMSVAPQ</sequence>
<dbReference type="AlphaFoldDB" id="A0A5Q4YWK7"/>
<protein>
    <submittedName>
        <fullName evidence="7">Transcriptional regulator, TetR family</fullName>
    </submittedName>
</protein>
<dbReference type="GO" id="GO:0003700">
    <property type="term" value="F:DNA-binding transcription factor activity"/>
    <property type="evidence" value="ECO:0007669"/>
    <property type="project" value="TreeGrafter"/>
</dbReference>
<dbReference type="PROSITE" id="PS50977">
    <property type="entry name" value="HTH_TETR_2"/>
    <property type="match status" value="1"/>
</dbReference>
<dbReference type="RefSeq" id="WP_165188945.1">
    <property type="nucleotide sequence ID" value="NZ_LR699554.1"/>
</dbReference>
<dbReference type="SUPFAM" id="SSF46689">
    <property type="entry name" value="Homeodomain-like"/>
    <property type="match status" value="1"/>
</dbReference>
<feature type="domain" description="HTH tetR-type" evidence="6">
    <location>
        <begin position="27"/>
        <end position="87"/>
    </location>
</feature>
<evidence type="ECO:0000256" key="2">
    <source>
        <dbReference type="ARBA" id="ARBA00023125"/>
    </source>
</evidence>
<feature type="region of interest" description="Disordered" evidence="5">
    <location>
        <begin position="1"/>
        <end position="26"/>
    </location>
</feature>
<dbReference type="InterPro" id="IPR009057">
    <property type="entry name" value="Homeodomain-like_sf"/>
</dbReference>
<feature type="DNA-binding region" description="H-T-H motif" evidence="4">
    <location>
        <begin position="50"/>
        <end position="69"/>
    </location>
</feature>
<dbReference type="PANTHER" id="PTHR30055:SF234">
    <property type="entry name" value="HTH-TYPE TRANSCRIPTIONAL REGULATOR BETI"/>
    <property type="match status" value="1"/>
</dbReference>
<evidence type="ECO:0000256" key="1">
    <source>
        <dbReference type="ARBA" id="ARBA00023015"/>
    </source>
</evidence>
<evidence type="ECO:0000256" key="4">
    <source>
        <dbReference type="PROSITE-ProRule" id="PRU00335"/>
    </source>
</evidence>
<dbReference type="InterPro" id="IPR001647">
    <property type="entry name" value="HTH_TetR"/>
</dbReference>
<keyword evidence="1" id="KW-0805">Transcription regulation</keyword>
<proteinExistence type="predicted"/>
<dbReference type="KEGG" id="pdio:PDMSB3_2463.1"/>
<gene>
    <name evidence="7" type="ORF">PDMSB3_2463</name>
</gene>
<evidence type="ECO:0000313" key="8">
    <source>
        <dbReference type="Proteomes" id="UP000325811"/>
    </source>
</evidence>
<dbReference type="PANTHER" id="PTHR30055">
    <property type="entry name" value="HTH-TYPE TRANSCRIPTIONAL REGULATOR RUTR"/>
    <property type="match status" value="1"/>
</dbReference>
<dbReference type="Gene3D" id="1.10.357.10">
    <property type="entry name" value="Tetracycline Repressor, domain 2"/>
    <property type="match status" value="1"/>
</dbReference>
<dbReference type="InterPro" id="IPR050109">
    <property type="entry name" value="HTH-type_TetR-like_transc_reg"/>
</dbReference>
<keyword evidence="2 4" id="KW-0238">DNA-binding</keyword>